<dbReference type="PANTHER" id="PTHR35174">
    <property type="entry name" value="BLL7171 PROTEIN-RELATED"/>
    <property type="match status" value="1"/>
</dbReference>
<dbReference type="InterPro" id="IPR011008">
    <property type="entry name" value="Dimeric_a/b-barrel"/>
</dbReference>
<reference evidence="3 4" key="1">
    <citation type="submission" date="2021-01" db="EMBL/GenBank/DDBJ databases">
        <title>Whole genome shotgun sequence of Actinoplanes palleronii NBRC 14916.</title>
        <authorList>
            <person name="Komaki H."/>
            <person name="Tamura T."/>
        </authorList>
    </citation>
    <scope>NUCLEOTIDE SEQUENCE [LARGE SCALE GENOMIC DNA]</scope>
    <source>
        <strain evidence="3 4">NBRC 14916</strain>
    </source>
</reference>
<gene>
    <name evidence="3" type="ORF">Apa02nite_032710</name>
</gene>
<sequence>MARLRAGGERDDTMAKFMLLIHGDEARWDAMTPAEWAAHGAAHQAFNDAAGARVLGGEQLEASSTATTVRSGSDTQLITDGPFLETKEVLGGFYLIEAADLDEVLKLVDLLPEVHASHSGVEIRPVVTRG</sequence>
<dbReference type="Gene3D" id="3.30.70.1060">
    <property type="entry name" value="Dimeric alpha+beta barrel"/>
    <property type="match status" value="1"/>
</dbReference>
<evidence type="ECO:0000256" key="1">
    <source>
        <dbReference type="ARBA" id="ARBA00007689"/>
    </source>
</evidence>
<proteinExistence type="inferred from homology"/>
<dbReference type="PANTHER" id="PTHR35174:SF3">
    <property type="entry name" value="BLL7171 PROTEIN"/>
    <property type="match status" value="1"/>
</dbReference>
<dbReference type="SUPFAM" id="SSF54909">
    <property type="entry name" value="Dimeric alpha+beta barrel"/>
    <property type="match status" value="1"/>
</dbReference>
<dbReference type="Pfam" id="PF03795">
    <property type="entry name" value="YCII"/>
    <property type="match status" value="1"/>
</dbReference>
<protein>
    <recommendedName>
        <fullName evidence="2">YCII-related domain-containing protein</fullName>
    </recommendedName>
</protein>
<evidence type="ECO:0000259" key="2">
    <source>
        <dbReference type="Pfam" id="PF03795"/>
    </source>
</evidence>
<organism evidence="3 4">
    <name type="scientific">Actinoplanes palleronii</name>
    <dbReference type="NCBI Taxonomy" id="113570"/>
    <lineage>
        <taxon>Bacteria</taxon>
        <taxon>Bacillati</taxon>
        <taxon>Actinomycetota</taxon>
        <taxon>Actinomycetes</taxon>
        <taxon>Micromonosporales</taxon>
        <taxon>Micromonosporaceae</taxon>
        <taxon>Actinoplanes</taxon>
    </lineage>
</organism>
<comment type="similarity">
    <text evidence="1">Belongs to the YciI family.</text>
</comment>
<name>A0ABQ4B959_9ACTN</name>
<dbReference type="EMBL" id="BOMS01000045">
    <property type="protein sequence ID" value="GIE67163.1"/>
    <property type="molecule type" value="Genomic_DNA"/>
</dbReference>
<evidence type="ECO:0000313" key="3">
    <source>
        <dbReference type="EMBL" id="GIE67163.1"/>
    </source>
</evidence>
<evidence type="ECO:0000313" key="4">
    <source>
        <dbReference type="Proteomes" id="UP000624709"/>
    </source>
</evidence>
<feature type="domain" description="YCII-related" evidence="2">
    <location>
        <begin position="16"/>
        <end position="126"/>
    </location>
</feature>
<comment type="caution">
    <text evidence="3">The sequence shown here is derived from an EMBL/GenBank/DDBJ whole genome shotgun (WGS) entry which is preliminary data.</text>
</comment>
<dbReference type="Proteomes" id="UP000624709">
    <property type="component" value="Unassembled WGS sequence"/>
</dbReference>
<dbReference type="InterPro" id="IPR005545">
    <property type="entry name" value="YCII"/>
</dbReference>
<accession>A0ABQ4B959</accession>
<keyword evidence="4" id="KW-1185">Reference proteome</keyword>